<dbReference type="Proteomes" id="UP000095453">
    <property type="component" value="Unassembled WGS sequence"/>
</dbReference>
<gene>
    <name evidence="1" type="ORF">ERS852444_03540</name>
</gene>
<name>A0A173VUT6_9FIRM</name>
<sequence length="204" mass="24115">MIRLLISKRRDADWVSSSWYGKNGGYVQWAKKYNVKQFAESILFLQQHAIHDKKTLDALVDGSSTKYHELMKTIKDAEEKMAANKVIKTHIINYAKTRETYITYRKSGYSKKFFEAHRDEITLHKAAKEAFSKLPDGKIPKVKDLNEEFARLLSEKKAAYSEYKKIKKEMRDYQIAKQNVESFYAAQQSWDIEEDMKKKRQQER</sequence>
<organism evidence="1 2">
    <name type="scientific">Roseburia inulinivorans</name>
    <dbReference type="NCBI Taxonomy" id="360807"/>
    <lineage>
        <taxon>Bacteria</taxon>
        <taxon>Bacillati</taxon>
        <taxon>Bacillota</taxon>
        <taxon>Clostridia</taxon>
        <taxon>Lachnospirales</taxon>
        <taxon>Lachnospiraceae</taxon>
        <taxon>Roseburia</taxon>
    </lineage>
</organism>
<evidence type="ECO:0000313" key="1">
    <source>
        <dbReference type="EMBL" id="CUN31022.1"/>
    </source>
</evidence>
<proteinExistence type="predicted"/>
<dbReference type="AlphaFoldDB" id="A0A173VUT6"/>
<dbReference type="EMBL" id="CYXX01000050">
    <property type="protein sequence ID" value="CUN31022.1"/>
    <property type="molecule type" value="Genomic_DNA"/>
</dbReference>
<evidence type="ECO:0000313" key="2">
    <source>
        <dbReference type="Proteomes" id="UP000095453"/>
    </source>
</evidence>
<reference evidence="1 2" key="1">
    <citation type="submission" date="2015-09" db="EMBL/GenBank/DDBJ databases">
        <authorList>
            <consortium name="Pathogen Informatics"/>
        </authorList>
    </citation>
    <scope>NUCLEOTIDE SEQUENCE [LARGE SCALE GENOMIC DNA]</scope>
    <source>
        <strain evidence="1 2">2789STDY5608887</strain>
    </source>
</reference>
<accession>A0A173VUT6</accession>
<protein>
    <recommendedName>
        <fullName evidence="3">Relaxase/Mobilisation nuclease domain</fullName>
    </recommendedName>
</protein>
<evidence type="ECO:0008006" key="3">
    <source>
        <dbReference type="Google" id="ProtNLM"/>
    </source>
</evidence>